<evidence type="ECO:0000256" key="6">
    <source>
        <dbReference type="RuleBase" id="RU003690"/>
    </source>
</evidence>
<accession>A0AA47B2L0</accession>
<evidence type="ECO:0000256" key="7">
    <source>
        <dbReference type="RuleBase" id="RU004468"/>
    </source>
</evidence>
<organism evidence="8 9">
    <name type="scientific">Lactobacillus helsingborgensis</name>
    <dbReference type="NCBI Taxonomy" id="1218494"/>
    <lineage>
        <taxon>Bacteria</taxon>
        <taxon>Bacillati</taxon>
        <taxon>Bacillota</taxon>
        <taxon>Bacilli</taxon>
        <taxon>Lactobacillales</taxon>
        <taxon>Lactobacillaceae</taxon>
        <taxon>Lactobacillus</taxon>
    </lineage>
</organism>
<proteinExistence type="inferred from homology"/>
<dbReference type="Proteomes" id="UP001164557">
    <property type="component" value="Chromosome"/>
</dbReference>
<dbReference type="PRINTS" id="PR00131">
    <property type="entry name" value="GLHYDRLASE1"/>
</dbReference>
<dbReference type="InterPro" id="IPR033132">
    <property type="entry name" value="GH_1_N_CS"/>
</dbReference>
<keyword evidence="9" id="KW-1185">Reference proteome</keyword>
<dbReference type="PANTHER" id="PTHR10353:SF36">
    <property type="entry name" value="LP05116P"/>
    <property type="match status" value="1"/>
</dbReference>
<dbReference type="InterPro" id="IPR017853">
    <property type="entry name" value="GH"/>
</dbReference>
<keyword evidence="4 7" id="KW-0326">Glycosidase</keyword>
<evidence type="ECO:0000256" key="5">
    <source>
        <dbReference type="PROSITE-ProRule" id="PRU10055"/>
    </source>
</evidence>
<dbReference type="InterPro" id="IPR018120">
    <property type="entry name" value="Glyco_hydro_1_AS"/>
</dbReference>
<evidence type="ECO:0000256" key="3">
    <source>
        <dbReference type="ARBA" id="ARBA00022801"/>
    </source>
</evidence>
<dbReference type="SUPFAM" id="SSF51445">
    <property type="entry name" value="(Trans)glycosidases"/>
    <property type="match status" value="1"/>
</dbReference>
<evidence type="ECO:0000256" key="1">
    <source>
        <dbReference type="ARBA" id="ARBA00010838"/>
    </source>
</evidence>
<comment type="similarity">
    <text evidence="1 6">Belongs to the glycosyl hydrolase 1 family.</text>
</comment>
<dbReference type="PROSITE" id="PS00572">
    <property type="entry name" value="GLYCOSYL_HYDROL_F1_1"/>
    <property type="match status" value="1"/>
</dbReference>
<dbReference type="GO" id="GO:0016052">
    <property type="term" value="P:carbohydrate catabolic process"/>
    <property type="evidence" value="ECO:0007669"/>
    <property type="project" value="TreeGrafter"/>
</dbReference>
<evidence type="ECO:0000256" key="2">
    <source>
        <dbReference type="ARBA" id="ARBA00012744"/>
    </source>
</evidence>
<dbReference type="Pfam" id="PF00232">
    <property type="entry name" value="Glyco_hydro_1"/>
    <property type="match status" value="1"/>
</dbReference>
<feature type="active site" description="Nucleophile" evidence="5">
    <location>
        <position position="371"/>
    </location>
</feature>
<dbReference type="FunFam" id="3.20.20.80:FF:000004">
    <property type="entry name" value="Beta-glucosidase 6-phospho-beta-glucosidase"/>
    <property type="match status" value="1"/>
</dbReference>
<dbReference type="GO" id="GO:0005829">
    <property type="term" value="C:cytosol"/>
    <property type="evidence" value="ECO:0007669"/>
    <property type="project" value="TreeGrafter"/>
</dbReference>
<protein>
    <recommendedName>
        <fullName evidence="2">beta-glucosidase</fullName>
        <ecNumber evidence="2">3.2.1.21</ecNumber>
    </recommendedName>
</protein>
<dbReference type="EMBL" id="CP084389">
    <property type="protein sequence ID" value="UZX28965.1"/>
    <property type="molecule type" value="Genomic_DNA"/>
</dbReference>
<dbReference type="GO" id="GO:0008422">
    <property type="term" value="F:beta-glucosidase activity"/>
    <property type="evidence" value="ECO:0007669"/>
    <property type="project" value="UniProtKB-EC"/>
</dbReference>
<sequence>MNKFLWGSATASYQCEGGWNEGNRGETQWDNFSHHSALNINHVNGDVASDFYHKYEEDIKLLADGGQNTFRFSIAWSRIIPDGVGEINPAGIEFYNKVIDTCLKYHLVPNVTLFHYDLPKPIYDIGGWENRKTITYFVRYAQICFKYFGDRVPLWSTINEPNYYSYCSYIVGNYPPNKKLDFNAFCKSGYHLLLASARVVREYKKLNLPGRIGIVIDTSNVQTKRSDDLSMKAARKADLFYNKWVTDTVCKGYFPQQLFTLTKDSGIDLSFVKKADKPIFMSGIVDFLGLNIYSRAFIKPYTEGKTEVFMNNKGKNSKVKEGIKIKDWFETDYDPDIPRTKWGSELYPKCMYDELMDIKKNYGNILIYITENGIGEYETADKTGYVVDDERIEIMKKYICYMLKAKKEGVNVQGYYAWSTMDLYSWVNGYEKRYGLIRVDFDHDLKRIPKKSYFWYKNLILQNTEEG</sequence>
<dbReference type="PANTHER" id="PTHR10353">
    <property type="entry name" value="GLYCOSYL HYDROLASE"/>
    <property type="match status" value="1"/>
</dbReference>
<dbReference type="EC" id="3.2.1.21" evidence="2"/>
<gene>
    <name evidence="8" type="ORF">LDX53_05080</name>
</gene>
<dbReference type="AlphaFoldDB" id="A0AA47B2L0"/>
<dbReference type="PROSITE" id="PS00653">
    <property type="entry name" value="GLYCOSYL_HYDROL_F1_2"/>
    <property type="match status" value="1"/>
</dbReference>
<name>A0AA47B2L0_9LACO</name>
<evidence type="ECO:0000313" key="9">
    <source>
        <dbReference type="Proteomes" id="UP001164557"/>
    </source>
</evidence>
<evidence type="ECO:0000256" key="4">
    <source>
        <dbReference type="ARBA" id="ARBA00023295"/>
    </source>
</evidence>
<evidence type="ECO:0000313" key="8">
    <source>
        <dbReference type="EMBL" id="UZX28965.1"/>
    </source>
</evidence>
<reference evidence="8" key="1">
    <citation type="submission" date="2021-09" db="EMBL/GenBank/DDBJ databases">
        <title>Lactobacillus species from Apis mellifera, Switzerland.</title>
        <authorList>
            <person name="Pfister J."/>
            <person name="Brown A."/>
            <person name="Neumann P."/>
            <person name="Collaud A."/>
            <person name="Retschnig G."/>
            <person name="Perreten V."/>
        </authorList>
    </citation>
    <scope>NUCLEOTIDE SEQUENCE</scope>
    <source>
        <strain evidence="8">IBH002</strain>
    </source>
</reference>
<dbReference type="Gene3D" id="3.20.20.80">
    <property type="entry name" value="Glycosidases"/>
    <property type="match status" value="1"/>
</dbReference>
<dbReference type="InterPro" id="IPR001360">
    <property type="entry name" value="Glyco_hydro_1"/>
</dbReference>
<dbReference type="RefSeq" id="WP_046327216.1">
    <property type="nucleotide sequence ID" value="NZ_CP084389.1"/>
</dbReference>
<keyword evidence="3 7" id="KW-0378">Hydrolase</keyword>